<dbReference type="AlphaFoldDB" id="M3CC32"/>
<dbReference type="EMBL" id="KB456268">
    <property type="protein sequence ID" value="EMF09957.1"/>
    <property type="molecule type" value="Genomic_DNA"/>
</dbReference>
<reference evidence="3 4" key="1">
    <citation type="journal article" date="2012" name="PLoS Pathog.">
        <title>Diverse lifestyles and strategies of plant pathogenesis encoded in the genomes of eighteen Dothideomycetes fungi.</title>
        <authorList>
            <person name="Ohm R.A."/>
            <person name="Feau N."/>
            <person name="Henrissat B."/>
            <person name="Schoch C.L."/>
            <person name="Horwitz B.A."/>
            <person name="Barry K.W."/>
            <person name="Condon B.J."/>
            <person name="Copeland A.C."/>
            <person name="Dhillon B."/>
            <person name="Glaser F."/>
            <person name="Hesse C.N."/>
            <person name="Kosti I."/>
            <person name="LaButti K."/>
            <person name="Lindquist E.A."/>
            <person name="Lucas S."/>
            <person name="Salamov A.A."/>
            <person name="Bradshaw R.E."/>
            <person name="Ciuffetti L."/>
            <person name="Hamelin R.C."/>
            <person name="Kema G.H.J."/>
            <person name="Lawrence C."/>
            <person name="Scott J.A."/>
            <person name="Spatafora J.W."/>
            <person name="Turgeon B.G."/>
            <person name="de Wit P.J.G.M."/>
            <person name="Zhong S."/>
            <person name="Goodwin S.B."/>
            <person name="Grigoriev I.V."/>
        </authorList>
    </citation>
    <scope>NUCLEOTIDE SEQUENCE [LARGE SCALE GENOMIC DNA]</scope>
    <source>
        <strain evidence="3 4">SO2202</strain>
    </source>
</reference>
<dbReference type="GeneID" id="27897978"/>
<feature type="signal peptide" evidence="2">
    <location>
        <begin position="1"/>
        <end position="27"/>
    </location>
</feature>
<keyword evidence="2" id="KW-0732">Signal</keyword>
<organism evidence="3 4">
    <name type="scientific">Sphaerulina musiva (strain SO2202)</name>
    <name type="common">Poplar stem canker fungus</name>
    <name type="synonym">Septoria musiva</name>
    <dbReference type="NCBI Taxonomy" id="692275"/>
    <lineage>
        <taxon>Eukaryota</taxon>
        <taxon>Fungi</taxon>
        <taxon>Dikarya</taxon>
        <taxon>Ascomycota</taxon>
        <taxon>Pezizomycotina</taxon>
        <taxon>Dothideomycetes</taxon>
        <taxon>Dothideomycetidae</taxon>
        <taxon>Mycosphaerellales</taxon>
        <taxon>Mycosphaerellaceae</taxon>
        <taxon>Sphaerulina</taxon>
    </lineage>
</organism>
<evidence type="ECO:0008006" key="5">
    <source>
        <dbReference type="Google" id="ProtNLM"/>
    </source>
</evidence>
<dbReference type="HOGENOM" id="CLU_957014_0_0_1"/>
<accession>M3CC32</accession>
<evidence type="ECO:0000256" key="2">
    <source>
        <dbReference type="SAM" id="SignalP"/>
    </source>
</evidence>
<dbReference type="Proteomes" id="UP000016931">
    <property type="component" value="Unassembled WGS sequence"/>
</dbReference>
<gene>
    <name evidence="3" type="ORF">SEPMUDRAFT_110371</name>
</gene>
<protein>
    <recommendedName>
        <fullName evidence="5">WSC domain-containing protein</fullName>
    </recommendedName>
</protein>
<evidence type="ECO:0000313" key="3">
    <source>
        <dbReference type="EMBL" id="EMF09957.1"/>
    </source>
</evidence>
<keyword evidence="4" id="KW-1185">Reference proteome</keyword>
<evidence type="ECO:0000256" key="1">
    <source>
        <dbReference type="SAM" id="MobiDB-lite"/>
    </source>
</evidence>
<evidence type="ECO:0000313" key="4">
    <source>
        <dbReference type="Proteomes" id="UP000016931"/>
    </source>
</evidence>
<feature type="region of interest" description="Disordered" evidence="1">
    <location>
        <begin position="130"/>
        <end position="159"/>
    </location>
</feature>
<name>M3CC32_SPHMS</name>
<proteinExistence type="predicted"/>
<feature type="chain" id="PRO_5004031879" description="WSC domain-containing protein" evidence="2">
    <location>
        <begin position="28"/>
        <end position="291"/>
    </location>
</feature>
<dbReference type="RefSeq" id="XP_016758078.1">
    <property type="nucleotide sequence ID" value="XM_016900841.1"/>
</dbReference>
<sequence>MHLSLSPTLHLLTTTTLLLLLIPPTTSWTPLKSPFTLPLATFPTAHCNLASSSSNFEFEKLLSLSPLASLRSGICLRQGSEFPIGSFMFGQPLILNKGLEEKFAAEEKLEVQEKWYPECQIDVFGDGECGGEAGGEEVGEEKKNDDDDEEEKEKEEKLPNFPIYTLPDATATLPQHKSTRLRKCHSLLSPSSSSSAQNQTGKSILLTCQHVTDHVLPRCAEKLVQDDISKKGLYRTCYKFGRNAKEGSADREEWCAPYCGEMGGLGLPRHYEPGYGPQCKDSGGNCGNLKI</sequence>